<evidence type="ECO:0000256" key="10">
    <source>
        <dbReference type="ARBA" id="ARBA00022803"/>
    </source>
</evidence>
<evidence type="ECO:0000313" key="19">
    <source>
        <dbReference type="EMBL" id="KAL1140813.1"/>
    </source>
</evidence>
<feature type="transmembrane region" description="Helical" evidence="17">
    <location>
        <begin position="114"/>
        <end position="136"/>
    </location>
</feature>
<keyword evidence="20" id="KW-1185">Reference proteome</keyword>
<dbReference type="GO" id="GO:0016020">
    <property type="term" value="C:membrane"/>
    <property type="evidence" value="ECO:0007669"/>
    <property type="project" value="UniProtKB-SubCell"/>
</dbReference>
<comment type="function">
    <text evidence="1">Transfers mannosyl residues to the hydroxyl group of serine or threonine residues.</text>
</comment>
<evidence type="ECO:0000256" key="12">
    <source>
        <dbReference type="ARBA" id="ARBA00022989"/>
    </source>
</evidence>
<dbReference type="PANTHER" id="PTHR44227:SF3">
    <property type="entry name" value="PROTEIN O-MANNOSYL-TRANSFERASE TMTC4"/>
    <property type="match status" value="1"/>
</dbReference>
<evidence type="ECO:0000256" key="9">
    <source>
        <dbReference type="ARBA" id="ARBA00022737"/>
    </source>
</evidence>
<gene>
    <name evidence="19" type="ORF">AAG570_000741</name>
</gene>
<evidence type="ECO:0000256" key="5">
    <source>
        <dbReference type="ARBA" id="ARBA00007882"/>
    </source>
</evidence>
<dbReference type="EC" id="2.4.1.109" evidence="6"/>
<dbReference type="Gene3D" id="1.25.40.10">
    <property type="entry name" value="Tetratricopeptide repeat domain"/>
    <property type="match status" value="3"/>
</dbReference>
<accession>A0ABD0ZJ50</accession>
<evidence type="ECO:0000259" key="18">
    <source>
        <dbReference type="Pfam" id="PF08409"/>
    </source>
</evidence>
<evidence type="ECO:0000256" key="3">
    <source>
        <dbReference type="ARBA" id="ARBA00004240"/>
    </source>
</evidence>
<protein>
    <recommendedName>
        <fullName evidence="6">dolichyl-phosphate-mannose--protein mannosyltransferase</fullName>
        <ecNumber evidence="6">2.4.1.109</ecNumber>
    </recommendedName>
</protein>
<name>A0ABD0ZJ50_9HEMI</name>
<keyword evidence="10 16" id="KW-0802">TPR repeat</keyword>
<dbReference type="SMART" id="SM00028">
    <property type="entry name" value="TPR"/>
    <property type="match status" value="7"/>
</dbReference>
<keyword evidence="7" id="KW-0808">Transferase</keyword>
<keyword evidence="11" id="KW-0256">Endoplasmic reticulum</keyword>
<dbReference type="InterPro" id="IPR013618">
    <property type="entry name" value="TMTC_DUF1736"/>
</dbReference>
<dbReference type="InterPro" id="IPR052346">
    <property type="entry name" value="O-mannosyl-transferase_TMTC"/>
</dbReference>
<sequence>MATRHSMLLIGVSILLYSRWWIMEFKTPTFQKVDNPASFVDTLFSRVMNYNYIYALNCWILLCPIWLCFDWSMGCVPLLSFDYHFIDPRVLAVLIFWIILITLIFRAFNSNLATSRLILMSLAFMIVPFSVASNLFFRVGFVIAERVLYIPSAGFCMLVSLGIHHISNYFKMRLLLYVSIFFLLTANISRCYQRSLDWKNERTLFQSGLDVCPLNAKVHYNLAKTSLNHTEAIAHYREAIRLHPEYEQAMNNLANILRDEGNISEAESLLRKAVAIRPEFAAAWMNLGIVLSNMKRSDEALECYKTALIHRKNYPDCYYNLGNLFLAKNKYAEAYAAWRQATTQKPTHSIAWNNMIVMLDSIGKLEEAKSMGLEALNGLPKDSALHFNLANTLGKQGHYEEAEEHFKQAIKIRPGQALYHTNLGVLYHRWKRYTLAEEQYIMALKINQNLTNVVQNLKNVQKLISKMNLTLQ</sequence>
<feature type="domain" description="DUF1736" evidence="18">
    <location>
        <begin position="25"/>
        <end position="101"/>
    </location>
</feature>
<comment type="caution">
    <text evidence="19">The sequence shown here is derived from an EMBL/GenBank/DDBJ whole genome shotgun (WGS) entry which is preliminary data.</text>
</comment>
<feature type="repeat" description="TPR" evidence="16">
    <location>
        <begin position="315"/>
        <end position="348"/>
    </location>
</feature>
<dbReference type="PROSITE" id="PS50293">
    <property type="entry name" value="TPR_REGION"/>
    <property type="match status" value="1"/>
</dbReference>
<feature type="repeat" description="TPR" evidence="16">
    <location>
        <begin position="383"/>
        <end position="416"/>
    </location>
</feature>
<keyword evidence="9" id="KW-0677">Repeat</keyword>
<evidence type="ECO:0000256" key="11">
    <source>
        <dbReference type="ARBA" id="ARBA00022824"/>
    </source>
</evidence>
<evidence type="ECO:0000256" key="1">
    <source>
        <dbReference type="ARBA" id="ARBA00003582"/>
    </source>
</evidence>
<feature type="transmembrane region" description="Helical" evidence="17">
    <location>
        <begin position="90"/>
        <end position="108"/>
    </location>
</feature>
<comment type="catalytic activity">
    <reaction evidence="15">
        <text>a di-trans,poly-cis-dolichyl beta-D-mannosyl phosphate + L-seryl-[protein] = 3-O-(alpha-D-mannosyl)-L-seryl-[protein] + a di-trans,poly-cis-dolichyl phosphate + H(+)</text>
        <dbReference type="Rhea" id="RHEA:17377"/>
        <dbReference type="Rhea" id="RHEA-COMP:9863"/>
        <dbReference type="Rhea" id="RHEA-COMP:13546"/>
        <dbReference type="Rhea" id="RHEA-COMP:19498"/>
        <dbReference type="Rhea" id="RHEA-COMP:19501"/>
        <dbReference type="ChEBI" id="CHEBI:15378"/>
        <dbReference type="ChEBI" id="CHEBI:29999"/>
        <dbReference type="ChEBI" id="CHEBI:57683"/>
        <dbReference type="ChEBI" id="CHEBI:58211"/>
        <dbReference type="ChEBI" id="CHEBI:137321"/>
        <dbReference type="EC" id="2.4.1.109"/>
    </reaction>
</comment>
<proteinExistence type="inferred from homology"/>
<comment type="subcellular location">
    <subcellularLocation>
        <location evidence="3">Endoplasmic reticulum</location>
    </subcellularLocation>
    <subcellularLocation>
        <location evidence="2">Membrane</location>
        <topology evidence="2">Multi-pass membrane protein</topology>
    </subcellularLocation>
</comment>
<dbReference type="InterPro" id="IPR019734">
    <property type="entry name" value="TPR_rpt"/>
</dbReference>
<evidence type="ECO:0000256" key="4">
    <source>
        <dbReference type="ARBA" id="ARBA00004922"/>
    </source>
</evidence>
<dbReference type="Proteomes" id="UP001558652">
    <property type="component" value="Unassembled WGS sequence"/>
</dbReference>
<keyword evidence="8 17" id="KW-0812">Transmembrane</keyword>
<keyword evidence="12 17" id="KW-1133">Transmembrane helix</keyword>
<evidence type="ECO:0000256" key="17">
    <source>
        <dbReference type="SAM" id="Phobius"/>
    </source>
</evidence>
<evidence type="ECO:0000256" key="8">
    <source>
        <dbReference type="ARBA" id="ARBA00022692"/>
    </source>
</evidence>
<feature type="transmembrane region" description="Helical" evidence="17">
    <location>
        <begin position="148"/>
        <end position="166"/>
    </location>
</feature>
<dbReference type="Pfam" id="PF13181">
    <property type="entry name" value="TPR_8"/>
    <property type="match status" value="1"/>
</dbReference>
<dbReference type="GO" id="GO:0005783">
    <property type="term" value="C:endoplasmic reticulum"/>
    <property type="evidence" value="ECO:0007669"/>
    <property type="project" value="UniProtKB-SubCell"/>
</dbReference>
<evidence type="ECO:0000313" key="20">
    <source>
        <dbReference type="Proteomes" id="UP001558652"/>
    </source>
</evidence>
<dbReference type="Pfam" id="PF08409">
    <property type="entry name" value="TMTC_DUF1736"/>
    <property type="match status" value="1"/>
</dbReference>
<reference evidence="19 20" key="1">
    <citation type="submission" date="2024-07" db="EMBL/GenBank/DDBJ databases">
        <title>Chromosome-level genome assembly of the water stick insect Ranatra chinensis (Heteroptera: Nepidae).</title>
        <authorList>
            <person name="Liu X."/>
        </authorList>
    </citation>
    <scope>NUCLEOTIDE SEQUENCE [LARGE SCALE GENOMIC DNA]</scope>
    <source>
        <strain evidence="19">Cailab_2021Rc</strain>
        <tissue evidence="19">Muscle</tissue>
    </source>
</reference>
<feature type="repeat" description="TPR" evidence="16">
    <location>
        <begin position="247"/>
        <end position="280"/>
    </location>
</feature>
<dbReference type="PROSITE" id="PS50005">
    <property type="entry name" value="TPR"/>
    <property type="match status" value="4"/>
</dbReference>
<dbReference type="Pfam" id="PF00515">
    <property type="entry name" value="TPR_1"/>
    <property type="match status" value="1"/>
</dbReference>
<evidence type="ECO:0000256" key="2">
    <source>
        <dbReference type="ARBA" id="ARBA00004141"/>
    </source>
</evidence>
<comment type="pathway">
    <text evidence="4">Protein modification; protein glycosylation.</text>
</comment>
<evidence type="ECO:0000256" key="6">
    <source>
        <dbReference type="ARBA" id="ARBA00012839"/>
    </source>
</evidence>
<evidence type="ECO:0000256" key="13">
    <source>
        <dbReference type="ARBA" id="ARBA00023136"/>
    </source>
</evidence>
<feature type="transmembrane region" description="Helical" evidence="17">
    <location>
        <begin position="52"/>
        <end position="69"/>
    </location>
</feature>
<comment type="similarity">
    <text evidence="5">Belongs to the TMTC family.</text>
</comment>
<evidence type="ECO:0000256" key="15">
    <source>
        <dbReference type="ARBA" id="ARBA00045102"/>
    </source>
</evidence>
<organism evidence="19 20">
    <name type="scientific">Ranatra chinensis</name>
    <dbReference type="NCBI Taxonomy" id="642074"/>
    <lineage>
        <taxon>Eukaryota</taxon>
        <taxon>Metazoa</taxon>
        <taxon>Ecdysozoa</taxon>
        <taxon>Arthropoda</taxon>
        <taxon>Hexapoda</taxon>
        <taxon>Insecta</taxon>
        <taxon>Pterygota</taxon>
        <taxon>Neoptera</taxon>
        <taxon>Paraneoptera</taxon>
        <taxon>Hemiptera</taxon>
        <taxon>Heteroptera</taxon>
        <taxon>Panheteroptera</taxon>
        <taxon>Nepomorpha</taxon>
        <taxon>Nepidae</taxon>
        <taxon>Ranatrinae</taxon>
        <taxon>Ranatra</taxon>
    </lineage>
</organism>
<evidence type="ECO:0000256" key="16">
    <source>
        <dbReference type="PROSITE-ProRule" id="PRU00339"/>
    </source>
</evidence>
<dbReference type="SUPFAM" id="SSF48452">
    <property type="entry name" value="TPR-like"/>
    <property type="match status" value="1"/>
</dbReference>
<dbReference type="AlphaFoldDB" id="A0ABD0ZJ50"/>
<feature type="transmembrane region" description="Helical" evidence="17">
    <location>
        <begin position="7"/>
        <end position="23"/>
    </location>
</feature>
<dbReference type="GO" id="GO:0004169">
    <property type="term" value="F:dolichyl-phosphate-mannose-protein mannosyltransferase activity"/>
    <property type="evidence" value="ECO:0007669"/>
    <property type="project" value="UniProtKB-EC"/>
</dbReference>
<dbReference type="Pfam" id="PF13432">
    <property type="entry name" value="TPR_16"/>
    <property type="match status" value="1"/>
</dbReference>
<evidence type="ECO:0000256" key="7">
    <source>
        <dbReference type="ARBA" id="ARBA00022679"/>
    </source>
</evidence>
<keyword evidence="13 17" id="KW-0472">Membrane</keyword>
<comment type="catalytic activity">
    <reaction evidence="14">
        <text>a di-trans,poly-cis-dolichyl beta-D-mannosyl phosphate + L-threonyl-[protein] = 3-O-(alpha-D-mannosyl)-L-threonyl-[protein] + a di-trans,poly-cis-dolichyl phosphate + H(+)</text>
        <dbReference type="Rhea" id="RHEA:53396"/>
        <dbReference type="Rhea" id="RHEA-COMP:11060"/>
        <dbReference type="Rhea" id="RHEA-COMP:13547"/>
        <dbReference type="Rhea" id="RHEA-COMP:19498"/>
        <dbReference type="Rhea" id="RHEA-COMP:19501"/>
        <dbReference type="ChEBI" id="CHEBI:15378"/>
        <dbReference type="ChEBI" id="CHEBI:30013"/>
        <dbReference type="ChEBI" id="CHEBI:57683"/>
        <dbReference type="ChEBI" id="CHEBI:58211"/>
        <dbReference type="ChEBI" id="CHEBI:137323"/>
        <dbReference type="EC" id="2.4.1.109"/>
    </reaction>
</comment>
<dbReference type="PANTHER" id="PTHR44227">
    <property type="match status" value="1"/>
</dbReference>
<dbReference type="Pfam" id="PF14559">
    <property type="entry name" value="TPR_19"/>
    <property type="match status" value="1"/>
</dbReference>
<evidence type="ECO:0000256" key="14">
    <source>
        <dbReference type="ARBA" id="ARBA00045085"/>
    </source>
</evidence>
<dbReference type="InterPro" id="IPR011990">
    <property type="entry name" value="TPR-like_helical_dom_sf"/>
</dbReference>
<feature type="repeat" description="TPR" evidence="16">
    <location>
        <begin position="281"/>
        <end position="314"/>
    </location>
</feature>
<dbReference type="EMBL" id="JBFDAA010000001">
    <property type="protein sequence ID" value="KAL1140813.1"/>
    <property type="molecule type" value="Genomic_DNA"/>
</dbReference>